<evidence type="ECO:0000256" key="1">
    <source>
        <dbReference type="SAM" id="SignalP"/>
    </source>
</evidence>
<dbReference type="STRING" id="1003.SAMN04488541_10512"/>
<keyword evidence="3" id="KW-1185">Reference proteome</keyword>
<dbReference type="Proteomes" id="UP000199513">
    <property type="component" value="Unassembled WGS sequence"/>
</dbReference>
<protein>
    <recommendedName>
        <fullName evidence="4">DUF3298 domain-containing protein</fullName>
    </recommendedName>
</protein>
<dbReference type="EMBL" id="FONY01000051">
    <property type="protein sequence ID" value="SFF53632.1"/>
    <property type="molecule type" value="Genomic_DNA"/>
</dbReference>
<name>A0A1I2JFL3_9BACT</name>
<reference evidence="2 3" key="1">
    <citation type="submission" date="2016-10" db="EMBL/GenBank/DDBJ databases">
        <authorList>
            <person name="de Groot N.N."/>
        </authorList>
    </citation>
    <scope>NUCLEOTIDE SEQUENCE [LARGE SCALE GENOMIC DNA]</scope>
    <source>
        <strain>GEY</strain>
        <strain evidence="3">DSM 9560</strain>
    </source>
</reference>
<keyword evidence="1" id="KW-0732">Signal</keyword>
<evidence type="ECO:0000313" key="3">
    <source>
        <dbReference type="Proteomes" id="UP000199513"/>
    </source>
</evidence>
<evidence type="ECO:0008006" key="4">
    <source>
        <dbReference type="Google" id="ProtNLM"/>
    </source>
</evidence>
<organism evidence="2 3">
    <name type="scientific">Thermoflexibacter ruber</name>
    <dbReference type="NCBI Taxonomy" id="1003"/>
    <lineage>
        <taxon>Bacteria</taxon>
        <taxon>Pseudomonadati</taxon>
        <taxon>Bacteroidota</taxon>
        <taxon>Cytophagia</taxon>
        <taxon>Cytophagales</taxon>
        <taxon>Thermoflexibacteraceae</taxon>
        <taxon>Thermoflexibacter</taxon>
    </lineage>
</organism>
<evidence type="ECO:0000313" key="2">
    <source>
        <dbReference type="EMBL" id="SFF53632.1"/>
    </source>
</evidence>
<proteinExistence type="predicted"/>
<dbReference type="RefSeq" id="WP_143091014.1">
    <property type="nucleotide sequence ID" value="NZ_FONY01000051.1"/>
</dbReference>
<dbReference type="OrthoDB" id="594879at2"/>
<sequence length="333" mass="38323">MMKKFFIFIILCLPLTSLYAQANAPRYMHLVGTLGKVPVTMDLILHNHQVVGRYYLDRLGQPIFFHDGDFEKEIPNLGKENFYLAESYGYWEGKIKKNKIIGTWTSADRKKQLPFELVENYAQSMQFKPYYFDNSQIVNANSQVEAQLLFPFALKNEEVLKQLQTEIGKKVVGIGFPNTLLLNAFQYDVLKKFDSDKEIQKVQIQMSIFLNENNLLTISSFQSGTNKKGNTGTIRSQYTTWDLATGKEITSKLIFKENHEEELLKILGQVIKRDYDGKVFGNLVTENYGILRGGIMFVFDNEYLSTEVFVSYKELVGILKPDSPLQVLFPKKP</sequence>
<dbReference type="AlphaFoldDB" id="A0A1I2JFL3"/>
<gene>
    <name evidence="2" type="ORF">SAMN04488541_10512</name>
</gene>
<accession>A0A1I2JFL3</accession>
<feature type="chain" id="PRO_5011795992" description="DUF3298 domain-containing protein" evidence="1">
    <location>
        <begin position="23"/>
        <end position="333"/>
    </location>
</feature>
<feature type="signal peptide" evidence="1">
    <location>
        <begin position="1"/>
        <end position="22"/>
    </location>
</feature>